<evidence type="ECO:0000313" key="3">
    <source>
        <dbReference type="Proteomes" id="UP000019491"/>
    </source>
</evidence>
<dbReference type="EMBL" id="BAWF01000011">
    <property type="protein sequence ID" value="GAF44178.1"/>
    <property type="molecule type" value="Genomic_DNA"/>
</dbReference>
<keyword evidence="3" id="KW-1185">Reference proteome</keyword>
<organism evidence="2 3">
    <name type="scientific">Rhodococcus wratislaviensis NBRC 100605</name>
    <dbReference type="NCBI Taxonomy" id="1219028"/>
    <lineage>
        <taxon>Bacteria</taxon>
        <taxon>Bacillati</taxon>
        <taxon>Actinomycetota</taxon>
        <taxon>Actinomycetes</taxon>
        <taxon>Mycobacteriales</taxon>
        <taxon>Nocardiaceae</taxon>
        <taxon>Rhodococcus</taxon>
    </lineage>
</organism>
<comment type="caution">
    <text evidence="2">The sequence shown here is derived from an EMBL/GenBank/DDBJ whole genome shotgun (WGS) entry which is preliminary data.</text>
</comment>
<evidence type="ECO:0000256" key="1">
    <source>
        <dbReference type="SAM" id="MobiDB-lite"/>
    </source>
</evidence>
<dbReference type="Proteomes" id="UP000019491">
    <property type="component" value="Unassembled WGS sequence"/>
</dbReference>
<gene>
    <name evidence="2" type="ORF">RW1_011_02070</name>
</gene>
<name>X0PNK5_RHOWR</name>
<accession>X0PNK5</accession>
<proteinExistence type="predicted"/>
<reference evidence="2 3" key="1">
    <citation type="submission" date="2014-02" db="EMBL/GenBank/DDBJ databases">
        <title>Whole genome shotgun sequence of Rhodococcus wratislaviensis NBRC 100605.</title>
        <authorList>
            <person name="Hosoyama A."/>
            <person name="Tsuchikane K."/>
            <person name="Yoshida I."/>
            <person name="Ohji S."/>
            <person name="Ichikawa N."/>
            <person name="Yamazoe A."/>
            <person name="Fujita N."/>
        </authorList>
    </citation>
    <scope>NUCLEOTIDE SEQUENCE [LARGE SCALE GENOMIC DNA]</scope>
    <source>
        <strain evidence="2 3">NBRC 100605</strain>
    </source>
</reference>
<protein>
    <submittedName>
        <fullName evidence="2">Uncharacterized protein</fullName>
    </submittedName>
</protein>
<feature type="region of interest" description="Disordered" evidence="1">
    <location>
        <begin position="112"/>
        <end position="137"/>
    </location>
</feature>
<dbReference type="AlphaFoldDB" id="X0PNK5"/>
<sequence>MESGCHSDAESAALSAYCTPGEPVGLDDVDIWVGWRLDLVAKARLGCNPIYPDRVYVPSWVTRVATAQVVATLRILAYQGGAITALRFDLTRPPGFWRRRLNQLTSVAASSGACDVSSPPAPAAAVGDRPAGCGSPR</sequence>
<evidence type="ECO:0000313" key="2">
    <source>
        <dbReference type="EMBL" id="GAF44178.1"/>
    </source>
</evidence>